<comment type="similarity">
    <text evidence="14">In the N-terminal section; belongs to the cytochrome b5 family.</text>
</comment>
<evidence type="ECO:0000256" key="7">
    <source>
        <dbReference type="ARBA" id="ARBA00022643"/>
    </source>
</evidence>
<feature type="domain" description="Cytochrome b5 heme-binding" evidence="17">
    <location>
        <begin position="1"/>
        <end position="76"/>
    </location>
</feature>
<reference evidence="19 20" key="1">
    <citation type="journal article" date="2016" name="Mol. Biol. Evol.">
        <title>Comparative Genomics of Early-Diverging Mushroom-Forming Fungi Provides Insights into the Origins of Lignocellulose Decay Capabilities.</title>
        <authorList>
            <person name="Nagy L.G."/>
            <person name="Riley R."/>
            <person name="Tritt A."/>
            <person name="Adam C."/>
            <person name="Daum C."/>
            <person name="Floudas D."/>
            <person name="Sun H."/>
            <person name="Yadav J.S."/>
            <person name="Pangilinan J."/>
            <person name="Larsson K.H."/>
            <person name="Matsuura K."/>
            <person name="Barry K."/>
            <person name="Labutti K."/>
            <person name="Kuo R."/>
            <person name="Ohm R.A."/>
            <person name="Bhattacharya S.S."/>
            <person name="Shirouzu T."/>
            <person name="Yoshinaga Y."/>
            <person name="Martin F.M."/>
            <person name="Grigoriev I.V."/>
            <person name="Hibbett D.S."/>
        </authorList>
    </citation>
    <scope>NUCLEOTIDE SEQUENCE [LARGE SCALE GENOMIC DNA]</scope>
    <source>
        <strain evidence="19 20">HHB9708</strain>
    </source>
</reference>
<dbReference type="PROSITE" id="PS51349">
    <property type="entry name" value="FMN_HYDROXY_ACID_DH_2"/>
    <property type="match status" value="1"/>
</dbReference>
<evidence type="ECO:0000256" key="1">
    <source>
        <dbReference type="ARBA" id="ARBA00001917"/>
    </source>
</evidence>
<evidence type="ECO:0000256" key="13">
    <source>
        <dbReference type="ARBA" id="ARBA00061137"/>
    </source>
</evidence>
<evidence type="ECO:0000256" key="5">
    <source>
        <dbReference type="ARBA" id="ARBA00022617"/>
    </source>
</evidence>
<keyword evidence="20" id="KW-1185">Reference proteome</keyword>
<dbReference type="EC" id="1.1.2.3" evidence="15"/>
<dbReference type="Pfam" id="PF01070">
    <property type="entry name" value="FMN_dh"/>
    <property type="match status" value="1"/>
</dbReference>
<accession>A0A164MZQ1</accession>
<keyword evidence="7" id="KW-0288">FMN</keyword>
<organism evidence="19 20">
    <name type="scientific">Sistotremastrum niveocremeum HHB9708</name>
    <dbReference type="NCBI Taxonomy" id="1314777"/>
    <lineage>
        <taxon>Eukaryota</taxon>
        <taxon>Fungi</taxon>
        <taxon>Dikarya</taxon>
        <taxon>Basidiomycota</taxon>
        <taxon>Agaricomycotina</taxon>
        <taxon>Agaricomycetes</taxon>
        <taxon>Sistotremastrales</taxon>
        <taxon>Sistotremastraceae</taxon>
        <taxon>Sertulicium</taxon>
        <taxon>Sertulicium niveocremeum</taxon>
    </lineage>
</organism>
<dbReference type="PROSITE" id="PS50255">
    <property type="entry name" value="CYTOCHROME_B5_2"/>
    <property type="match status" value="1"/>
</dbReference>
<keyword evidence="8" id="KW-0479">Metal-binding</keyword>
<dbReference type="Pfam" id="PF00173">
    <property type="entry name" value="Cyt-b5"/>
    <property type="match status" value="1"/>
</dbReference>
<evidence type="ECO:0000256" key="3">
    <source>
        <dbReference type="ARBA" id="ARBA00004569"/>
    </source>
</evidence>
<evidence type="ECO:0000259" key="17">
    <source>
        <dbReference type="PROSITE" id="PS50255"/>
    </source>
</evidence>
<dbReference type="SMART" id="SM01117">
    <property type="entry name" value="Cyt-b5"/>
    <property type="match status" value="1"/>
</dbReference>
<dbReference type="GO" id="GO:0020037">
    <property type="term" value="F:heme binding"/>
    <property type="evidence" value="ECO:0007669"/>
    <property type="project" value="InterPro"/>
</dbReference>
<dbReference type="PROSITE" id="PS00191">
    <property type="entry name" value="CYTOCHROME_B5_1"/>
    <property type="match status" value="1"/>
</dbReference>
<proteinExistence type="inferred from homology"/>
<evidence type="ECO:0000256" key="11">
    <source>
        <dbReference type="ARBA" id="ARBA00023128"/>
    </source>
</evidence>
<dbReference type="SUPFAM" id="SSF51395">
    <property type="entry name" value="FMN-linked oxidoreductases"/>
    <property type="match status" value="1"/>
</dbReference>
<name>A0A164MZQ1_9AGAM</name>
<dbReference type="InterPro" id="IPR036400">
    <property type="entry name" value="Cyt_B5-like_heme/steroid_sf"/>
</dbReference>
<keyword evidence="6" id="KW-0285">Flavoprotein</keyword>
<dbReference type="InterPro" id="IPR018506">
    <property type="entry name" value="Cyt_B5_heme-BS"/>
</dbReference>
<dbReference type="FunFam" id="3.10.120.10:FF:000012">
    <property type="entry name" value="Mitochondrial cytochrome b2, putative"/>
    <property type="match status" value="1"/>
</dbReference>
<evidence type="ECO:0000256" key="8">
    <source>
        <dbReference type="ARBA" id="ARBA00022723"/>
    </source>
</evidence>
<keyword evidence="11" id="KW-0496">Mitochondrion</keyword>
<dbReference type="InterPro" id="IPR037458">
    <property type="entry name" value="L-MDH/L-LDH_FMN-bd"/>
</dbReference>
<evidence type="ECO:0000256" key="9">
    <source>
        <dbReference type="ARBA" id="ARBA00023002"/>
    </source>
</evidence>
<evidence type="ECO:0000313" key="19">
    <source>
        <dbReference type="EMBL" id="KZS87212.1"/>
    </source>
</evidence>
<comment type="cofactor">
    <cofactor evidence="2">
        <name>heme b</name>
        <dbReference type="ChEBI" id="CHEBI:60344"/>
    </cofactor>
</comment>
<keyword evidence="9" id="KW-0560">Oxidoreductase</keyword>
<dbReference type="InterPro" id="IPR037396">
    <property type="entry name" value="FMN_HAD"/>
</dbReference>
<dbReference type="STRING" id="1314777.A0A164MZQ1"/>
<evidence type="ECO:0000313" key="20">
    <source>
        <dbReference type="Proteomes" id="UP000076722"/>
    </source>
</evidence>
<dbReference type="GO" id="GO:0004460">
    <property type="term" value="F:L-lactate dehydrogenase (cytochrome) activity"/>
    <property type="evidence" value="ECO:0007669"/>
    <property type="project" value="UniProtKB-EC"/>
</dbReference>
<sequence>MISGATVAQHNSRESCWIIVHGKVYDVTEFLDDHPGGSKIILKYAGKDATEEYDPIHPPDAITTNLPKEKHLGPVDPSSLQKTVKVVTSVEKARKEKLNRRPLIDEILSLHDFEAIAKEVMPLPAWAYYSSAADDEITNRENHVAYHRVWFRPRVLRDVNKVDFSTSLLGTKTSMPIYITATALGKLGHPEGEKNLTRAAGKFGVIQMIPTLASCSFDEIVDAAIDSQTQWMQLYVNKNRDLTKKFVQHAESRGIKGLFITVDAPQLGRREKDMRMKFEDSGAKVQNENGEQVDRNQGAARAISSFIDPGLCWADLKWFKSITKMPIILKGVQTWEDAVMAYDHGVAGVVLSNHGGRQLDFARSGIEVLVEVVAKMKEHVPGMTFPNEKFQLFVDGGVRRATDVLKAVALGANGVGIGRPFLYAYSAYGQEGVEKALQILHDEFEMNMRLLGAQTLKDVVPAMVDARGLSSHVVSVPGDRLYETNYESMVGARIREEQAGKIAAKL</sequence>
<dbReference type="FunFam" id="3.20.20.70:FF:000062">
    <property type="entry name" value="Cytochrome b2, mitochondrial, putative"/>
    <property type="match status" value="1"/>
</dbReference>
<comment type="subcellular location">
    <subcellularLocation>
        <location evidence="3">Mitochondrion intermembrane space</location>
    </subcellularLocation>
</comment>
<dbReference type="InterPro" id="IPR008259">
    <property type="entry name" value="FMN_hydac_DH_AS"/>
</dbReference>
<dbReference type="GO" id="GO:0046872">
    <property type="term" value="F:metal ion binding"/>
    <property type="evidence" value="ECO:0007669"/>
    <property type="project" value="UniProtKB-KW"/>
</dbReference>
<gene>
    <name evidence="19" type="ORF">SISNIDRAFT_491272</name>
</gene>
<comment type="subunit">
    <text evidence="4">Homotetramer.</text>
</comment>
<dbReference type="InterPro" id="IPR001199">
    <property type="entry name" value="Cyt_B5-like_heme/steroid-bd"/>
</dbReference>
<dbReference type="Gene3D" id="3.10.120.10">
    <property type="entry name" value="Cytochrome b5-like heme/steroid binding domain"/>
    <property type="match status" value="1"/>
</dbReference>
<evidence type="ECO:0000256" key="12">
    <source>
        <dbReference type="ARBA" id="ARBA00052399"/>
    </source>
</evidence>
<comment type="similarity">
    <text evidence="13">In the C-terminal section; belongs to the FMN-dependent alpha-hydroxy acid dehydrogenase family.</text>
</comment>
<dbReference type="InterPro" id="IPR013785">
    <property type="entry name" value="Aldolase_TIM"/>
</dbReference>
<evidence type="ECO:0000259" key="18">
    <source>
        <dbReference type="PROSITE" id="PS51349"/>
    </source>
</evidence>
<dbReference type="OrthoDB" id="1925334at2759"/>
<dbReference type="GO" id="GO:0006089">
    <property type="term" value="P:lactate metabolic process"/>
    <property type="evidence" value="ECO:0007669"/>
    <property type="project" value="TreeGrafter"/>
</dbReference>
<dbReference type="CDD" id="cd02922">
    <property type="entry name" value="FCB2_FMN"/>
    <property type="match status" value="1"/>
</dbReference>
<evidence type="ECO:0000256" key="2">
    <source>
        <dbReference type="ARBA" id="ARBA00001970"/>
    </source>
</evidence>
<comment type="cofactor">
    <cofactor evidence="1">
        <name>FMN</name>
        <dbReference type="ChEBI" id="CHEBI:58210"/>
    </cofactor>
</comment>
<dbReference type="PRINTS" id="PR00363">
    <property type="entry name" value="CYTOCHROMEB5"/>
</dbReference>
<keyword evidence="5" id="KW-0349">Heme</keyword>
<evidence type="ECO:0000256" key="4">
    <source>
        <dbReference type="ARBA" id="ARBA00011881"/>
    </source>
</evidence>
<dbReference type="PANTHER" id="PTHR10578:SF148">
    <property type="entry name" value="L-LACTATE DEHYDROGENASE (CYTOCHROME)"/>
    <property type="match status" value="1"/>
</dbReference>
<dbReference type="Proteomes" id="UP000076722">
    <property type="component" value="Unassembled WGS sequence"/>
</dbReference>
<dbReference type="InterPro" id="IPR000262">
    <property type="entry name" value="FMN-dep_DH"/>
</dbReference>
<evidence type="ECO:0000256" key="10">
    <source>
        <dbReference type="ARBA" id="ARBA00023004"/>
    </source>
</evidence>
<feature type="domain" description="FMN hydroxy acid dehydrogenase" evidence="18">
    <location>
        <begin position="102"/>
        <end position="469"/>
    </location>
</feature>
<comment type="catalytic activity">
    <reaction evidence="12">
        <text>(S)-lactate + 2 Fe(III)-[cytochrome c] = 2 Fe(II)-[cytochrome c] + pyruvate + 2 H(+)</text>
        <dbReference type="Rhea" id="RHEA:19909"/>
        <dbReference type="Rhea" id="RHEA-COMP:10350"/>
        <dbReference type="Rhea" id="RHEA-COMP:14399"/>
        <dbReference type="ChEBI" id="CHEBI:15361"/>
        <dbReference type="ChEBI" id="CHEBI:15378"/>
        <dbReference type="ChEBI" id="CHEBI:16651"/>
        <dbReference type="ChEBI" id="CHEBI:29033"/>
        <dbReference type="ChEBI" id="CHEBI:29034"/>
        <dbReference type="EC" id="1.1.2.3"/>
    </reaction>
    <physiologicalReaction direction="left-to-right" evidence="12">
        <dbReference type="Rhea" id="RHEA:19910"/>
    </physiologicalReaction>
</comment>
<dbReference type="GO" id="GO:0005758">
    <property type="term" value="C:mitochondrial intermembrane space"/>
    <property type="evidence" value="ECO:0007669"/>
    <property type="project" value="UniProtKB-SubCell"/>
</dbReference>
<dbReference type="PROSITE" id="PS00557">
    <property type="entry name" value="FMN_HYDROXY_ACID_DH_1"/>
    <property type="match status" value="1"/>
</dbReference>
<protein>
    <recommendedName>
        <fullName evidence="16">L-lactate dehydrogenase (cytochrome)</fullName>
        <ecNumber evidence="15">1.1.2.3</ecNumber>
    </recommendedName>
</protein>
<evidence type="ECO:0000256" key="6">
    <source>
        <dbReference type="ARBA" id="ARBA00022630"/>
    </source>
</evidence>
<evidence type="ECO:0000256" key="16">
    <source>
        <dbReference type="ARBA" id="ARBA00068515"/>
    </source>
</evidence>
<evidence type="ECO:0000256" key="14">
    <source>
        <dbReference type="ARBA" id="ARBA00061589"/>
    </source>
</evidence>
<dbReference type="EMBL" id="KV419454">
    <property type="protein sequence ID" value="KZS87212.1"/>
    <property type="molecule type" value="Genomic_DNA"/>
</dbReference>
<dbReference type="PANTHER" id="PTHR10578">
    <property type="entry name" value="S -2-HYDROXY-ACID OXIDASE-RELATED"/>
    <property type="match status" value="1"/>
</dbReference>
<dbReference type="AlphaFoldDB" id="A0A164MZQ1"/>
<evidence type="ECO:0000256" key="15">
    <source>
        <dbReference type="ARBA" id="ARBA00066458"/>
    </source>
</evidence>
<keyword evidence="10" id="KW-0408">Iron</keyword>
<dbReference type="SUPFAM" id="SSF55856">
    <property type="entry name" value="Cytochrome b5-like heme/steroid binding domain"/>
    <property type="match status" value="1"/>
</dbReference>
<dbReference type="Gene3D" id="3.20.20.70">
    <property type="entry name" value="Aldolase class I"/>
    <property type="match status" value="1"/>
</dbReference>